<keyword evidence="4" id="KW-1185">Reference proteome</keyword>
<feature type="compositionally biased region" description="Polar residues" evidence="1">
    <location>
        <begin position="181"/>
        <end position="191"/>
    </location>
</feature>
<feature type="region of interest" description="Disordered" evidence="1">
    <location>
        <begin position="171"/>
        <end position="208"/>
    </location>
</feature>
<feature type="region of interest" description="Disordered" evidence="1">
    <location>
        <begin position="369"/>
        <end position="427"/>
    </location>
</feature>
<sequence length="498" mass="53979">MAKLPIPPESTAEAQSSAGEPQALRSIFPTYNPNLPLDRQDYYPTQSSPTHIPRSAISRPLYSPDQWETGTQPAVRSPASMNGGLSGGATARWPPRHAEPPAHPSTSTGDELRGLWKVANGWKAQPSEGRVYCLKMTTEKDAPIYTLSSTTQPFYNLRLDPTSTSAYVTLSRRDPHKPVKSASSPGHNPGNTTSTGSSSTLTSIGKTDGKNWQEVLTTTLEEESRKLPPNDGLVALLYPLAAARMALERPDNAATVQLAEKECARLVWDADSSNYFVVHPALAMPFCVTVERSPALSRTEYTLEHIESPQHLGRLTRDGTGTGWLEIDTGIAAKIDAIYLVDVAVTALLLVAHKDEKFVNTEVFEPPPVLGTREGSLRSSRGGGRLSRLSLHNGNNSSSGRSSRNGRDSRQGQQRKKSKAKKSWPGKRMEEFEVDIESQTSELGKSAAKDKEKIPGLARGLIAILTFILKCIVWVIMIGFKSLAAVISGLAKCASSGK</sequence>
<reference evidence="3 4" key="1">
    <citation type="journal article" date="2024" name="Commun. Biol.">
        <title>Comparative genomic analysis of thermophilic fungi reveals convergent evolutionary adaptations and gene losses.</title>
        <authorList>
            <person name="Steindorff A.S."/>
            <person name="Aguilar-Pontes M.V."/>
            <person name="Robinson A.J."/>
            <person name="Andreopoulos B."/>
            <person name="LaButti K."/>
            <person name="Kuo A."/>
            <person name="Mondo S."/>
            <person name="Riley R."/>
            <person name="Otillar R."/>
            <person name="Haridas S."/>
            <person name="Lipzen A."/>
            <person name="Grimwood J."/>
            <person name="Schmutz J."/>
            <person name="Clum A."/>
            <person name="Reid I.D."/>
            <person name="Moisan M.C."/>
            <person name="Butler G."/>
            <person name="Nguyen T.T.M."/>
            <person name="Dewar K."/>
            <person name="Conant G."/>
            <person name="Drula E."/>
            <person name="Henrissat B."/>
            <person name="Hansel C."/>
            <person name="Singer S."/>
            <person name="Hutchinson M.I."/>
            <person name="de Vries R.P."/>
            <person name="Natvig D.O."/>
            <person name="Powell A.J."/>
            <person name="Tsang A."/>
            <person name="Grigoriev I.V."/>
        </authorList>
    </citation>
    <scope>NUCLEOTIDE SEQUENCE [LARGE SCALE GENOMIC DNA]</scope>
    <source>
        <strain evidence="3 4">ATCC 24622</strain>
    </source>
</reference>
<evidence type="ECO:0000256" key="2">
    <source>
        <dbReference type="SAM" id="Phobius"/>
    </source>
</evidence>
<feature type="compositionally biased region" description="Low complexity" evidence="1">
    <location>
        <begin position="370"/>
        <end position="403"/>
    </location>
</feature>
<dbReference type="EMBL" id="JAZHXJ010000037">
    <property type="protein sequence ID" value="KAL1879975.1"/>
    <property type="molecule type" value="Genomic_DNA"/>
</dbReference>
<keyword evidence="2" id="KW-0472">Membrane</keyword>
<comment type="caution">
    <text evidence="3">The sequence shown here is derived from an EMBL/GenBank/DDBJ whole genome shotgun (WGS) entry which is preliminary data.</text>
</comment>
<evidence type="ECO:0000313" key="3">
    <source>
        <dbReference type="EMBL" id="KAL1879975.1"/>
    </source>
</evidence>
<feature type="compositionally biased region" description="Low complexity" evidence="1">
    <location>
        <begin position="192"/>
        <end position="203"/>
    </location>
</feature>
<accession>A0ABR3XWD2</accession>
<protein>
    <recommendedName>
        <fullName evidence="5">Acetylserotonin methytransferase-like protein</fullName>
    </recommendedName>
</protein>
<evidence type="ECO:0008006" key="5">
    <source>
        <dbReference type="Google" id="ProtNLM"/>
    </source>
</evidence>
<keyword evidence="2" id="KW-1133">Transmembrane helix</keyword>
<keyword evidence="2" id="KW-0812">Transmembrane</keyword>
<organism evidence="3 4">
    <name type="scientific">Phialemonium thermophilum</name>
    <dbReference type="NCBI Taxonomy" id="223376"/>
    <lineage>
        <taxon>Eukaryota</taxon>
        <taxon>Fungi</taxon>
        <taxon>Dikarya</taxon>
        <taxon>Ascomycota</taxon>
        <taxon>Pezizomycotina</taxon>
        <taxon>Sordariomycetes</taxon>
        <taxon>Sordariomycetidae</taxon>
        <taxon>Cephalothecales</taxon>
        <taxon>Cephalothecaceae</taxon>
        <taxon>Phialemonium</taxon>
    </lineage>
</organism>
<dbReference type="Proteomes" id="UP001586593">
    <property type="component" value="Unassembled WGS sequence"/>
</dbReference>
<evidence type="ECO:0000256" key="1">
    <source>
        <dbReference type="SAM" id="MobiDB-lite"/>
    </source>
</evidence>
<evidence type="ECO:0000313" key="4">
    <source>
        <dbReference type="Proteomes" id="UP001586593"/>
    </source>
</evidence>
<feature type="region of interest" description="Disordered" evidence="1">
    <location>
        <begin position="1"/>
        <end position="110"/>
    </location>
</feature>
<feature type="compositionally biased region" description="Basic residues" evidence="1">
    <location>
        <begin position="413"/>
        <end position="425"/>
    </location>
</feature>
<proteinExistence type="predicted"/>
<feature type="transmembrane region" description="Helical" evidence="2">
    <location>
        <begin position="460"/>
        <end position="480"/>
    </location>
</feature>
<gene>
    <name evidence="3" type="ORF">VTK73DRAFT_6555</name>
</gene>
<name>A0ABR3XWD2_9PEZI</name>